<organism evidence="1 2">
    <name type="scientific">Bacillus seohaeanensis</name>
    <dbReference type="NCBI Taxonomy" id="284580"/>
    <lineage>
        <taxon>Bacteria</taxon>
        <taxon>Bacillati</taxon>
        <taxon>Bacillota</taxon>
        <taxon>Bacilli</taxon>
        <taxon>Bacillales</taxon>
        <taxon>Bacillaceae</taxon>
        <taxon>Bacillus</taxon>
    </lineage>
</organism>
<dbReference type="Proteomes" id="UP001597506">
    <property type="component" value="Unassembled WGS sequence"/>
</dbReference>
<dbReference type="InterPro" id="IPR019687">
    <property type="entry name" value="DUF2535"/>
</dbReference>
<reference evidence="2" key="1">
    <citation type="journal article" date="2019" name="Int. J. Syst. Evol. Microbiol.">
        <title>The Global Catalogue of Microorganisms (GCM) 10K type strain sequencing project: providing services to taxonomists for standard genome sequencing and annotation.</title>
        <authorList>
            <consortium name="The Broad Institute Genomics Platform"/>
            <consortium name="The Broad Institute Genome Sequencing Center for Infectious Disease"/>
            <person name="Wu L."/>
            <person name="Ma J."/>
        </authorList>
    </citation>
    <scope>NUCLEOTIDE SEQUENCE [LARGE SCALE GENOMIC DNA]</scope>
    <source>
        <strain evidence="2">KCTC 3913</strain>
    </source>
</reference>
<sequence>MLTKTIEFKSKYGRKIKISEVPVLEEDSPLYFNVNTHLQLFLSQVVKSKENKTNYCFRDYLKRTLKWKEFEKIYFPKELKSNA</sequence>
<evidence type="ECO:0000313" key="1">
    <source>
        <dbReference type="EMBL" id="MFD2680583.1"/>
    </source>
</evidence>
<accession>A0ABW5RPW7</accession>
<dbReference type="EMBL" id="JBHUMF010000015">
    <property type="protein sequence ID" value="MFD2680583.1"/>
    <property type="molecule type" value="Genomic_DNA"/>
</dbReference>
<name>A0ABW5RPW7_9BACI</name>
<comment type="caution">
    <text evidence="1">The sequence shown here is derived from an EMBL/GenBank/DDBJ whole genome shotgun (WGS) entry which is preliminary data.</text>
</comment>
<dbReference type="RefSeq" id="WP_377934095.1">
    <property type="nucleotide sequence ID" value="NZ_JBHUMF010000015.1"/>
</dbReference>
<proteinExistence type="predicted"/>
<evidence type="ECO:0000313" key="2">
    <source>
        <dbReference type="Proteomes" id="UP001597506"/>
    </source>
</evidence>
<dbReference type="Pfam" id="PF10751">
    <property type="entry name" value="DUF2535"/>
    <property type="match status" value="1"/>
</dbReference>
<keyword evidence="2" id="KW-1185">Reference proteome</keyword>
<protein>
    <submittedName>
        <fullName evidence="1">DUF2535 family protein</fullName>
    </submittedName>
</protein>
<gene>
    <name evidence="1" type="ORF">ACFSUL_07410</name>
</gene>